<evidence type="ECO:0000313" key="2">
    <source>
        <dbReference type="Proteomes" id="UP000252008"/>
    </source>
</evidence>
<dbReference type="STRING" id="39692.BST38_08885"/>
<organism evidence="1 2">
    <name type="scientific">Mycolicibacterium parafortuitum</name>
    <name type="common">Mycobacterium parafortuitum</name>
    <dbReference type="NCBI Taxonomy" id="39692"/>
    <lineage>
        <taxon>Bacteria</taxon>
        <taxon>Bacillati</taxon>
        <taxon>Actinomycetota</taxon>
        <taxon>Actinomycetes</taxon>
        <taxon>Mycobacteriales</taxon>
        <taxon>Mycobacteriaceae</taxon>
        <taxon>Mycolicibacterium</taxon>
    </lineage>
</organism>
<dbReference type="Gene3D" id="3.40.960.10">
    <property type="entry name" value="VSR Endonuclease"/>
    <property type="match status" value="1"/>
</dbReference>
<dbReference type="Proteomes" id="UP000252008">
    <property type="component" value="Unassembled WGS sequence"/>
</dbReference>
<keyword evidence="2" id="KW-1185">Reference proteome</keyword>
<accession>A0A375YCC5</accession>
<dbReference type="EMBL" id="UEGS01000001">
    <property type="protein sequence ID" value="SRX78729.1"/>
    <property type="molecule type" value="Genomic_DNA"/>
</dbReference>
<evidence type="ECO:0000313" key="1">
    <source>
        <dbReference type="EMBL" id="SRX78729.1"/>
    </source>
</evidence>
<dbReference type="AlphaFoldDB" id="A0A375YCC5"/>
<sequence length="304" mass="33423">MSVAGGTMTAMDRVILGGEAVRAGVATRHELARDYTRLYRGVFVRNGIEVTLRDRAIGAWLATGRKGVISGRTAAALHGAPWVDLTIPIELTGAKGRPQDGLILRTETLAADEVTRRSGLPVTTRVRTAFDLGRLLDRAEALVRLDALMWNQRYEIDDVLTLAERHPRARGVIQLRELLPLVDGGAASPRESTIRLTLMDNGFPKPETQIPVLAGTKPVAFLDMGWDEFGVAVEYDGDHHRKNRAQYVKDIARLRMLEERGWIVVRVIAEDKPAAWLKRVEIALRSRGCPLTLRASASAGIVAA</sequence>
<reference evidence="1 2" key="1">
    <citation type="submission" date="2018-05" db="EMBL/GenBank/DDBJ databases">
        <authorList>
            <consortium name="IHU Genomes"/>
        </authorList>
    </citation>
    <scope>NUCLEOTIDE SEQUENCE [LARGE SCALE GENOMIC DNA]</scope>
    <source>
        <strain evidence="1 2">P7335</strain>
    </source>
</reference>
<evidence type="ECO:0008006" key="3">
    <source>
        <dbReference type="Google" id="ProtNLM"/>
    </source>
</evidence>
<protein>
    <recommendedName>
        <fullName evidence="3">DUF559 domain-containing protein</fullName>
    </recommendedName>
</protein>
<proteinExistence type="predicted"/>
<name>A0A375YCC5_MYCPF</name>
<gene>
    <name evidence="1" type="ORF">MPP7335_00457</name>
</gene>